<evidence type="ECO:0000313" key="3">
    <source>
        <dbReference type="EMBL" id="KAB1639622.1"/>
    </source>
</evidence>
<dbReference type="GO" id="GO:0046872">
    <property type="term" value="F:metal ion binding"/>
    <property type="evidence" value="ECO:0007669"/>
    <property type="project" value="InterPro"/>
</dbReference>
<comment type="caution">
    <text evidence="3">The sequence shown here is derived from an EMBL/GenBank/DDBJ whole genome shotgun (WGS) entry which is preliminary data.</text>
</comment>
<dbReference type="InterPro" id="IPR011761">
    <property type="entry name" value="ATP-grasp"/>
</dbReference>
<dbReference type="EMBL" id="WBJX01000001">
    <property type="protein sequence ID" value="KAB1639622.1"/>
    <property type="molecule type" value="Genomic_DNA"/>
</dbReference>
<gene>
    <name evidence="3" type="ORF">F8O03_04670</name>
</gene>
<feature type="domain" description="ATP-grasp" evidence="2">
    <location>
        <begin position="122"/>
        <end position="306"/>
    </location>
</feature>
<evidence type="ECO:0000313" key="4">
    <source>
        <dbReference type="Proteomes" id="UP000490386"/>
    </source>
</evidence>
<dbReference type="Gene3D" id="3.40.50.20">
    <property type="match status" value="1"/>
</dbReference>
<dbReference type="GO" id="GO:0005737">
    <property type="term" value="C:cytoplasm"/>
    <property type="evidence" value="ECO:0007669"/>
    <property type="project" value="TreeGrafter"/>
</dbReference>
<dbReference type="InterPro" id="IPR036291">
    <property type="entry name" value="NAD(P)-bd_dom_sf"/>
</dbReference>
<keyword evidence="4" id="KW-1185">Reference proteome</keyword>
<evidence type="ECO:0000256" key="1">
    <source>
        <dbReference type="PROSITE-ProRule" id="PRU00409"/>
    </source>
</evidence>
<dbReference type="OrthoDB" id="4423634at2"/>
<dbReference type="Pfam" id="PF02655">
    <property type="entry name" value="ATP-grasp_3"/>
    <property type="match status" value="1"/>
</dbReference>
<organism evidence="3 4">
    <name type="scientific">Pseudoclavibacter terrae</name>
    <dbReference type="NCBI Taxonomy" id="1530195"/>
    <lineage>
        <taxon>Bacteria</taxon>
        <taxon>Bacillati</taxon>
        <taxon>Actinomycetota</taxon>
        <taxon>Actinomycetes</taxon>
        <taxon>Micrococcales</taxon>
        <taxon>Microbacteriaceae</taxon>
        <taxon>Pseudoclavibacter</taxon>
    </lineage>
</organism>
<dbReference type="PROSITE" id="PS50975">
    <property type="entry name" value="ATP_GRASP"/>
    <property type="match status" value="1"/>
</dbReference>
<dbReference type="Proteomes" id="UP000490386">
    <property type="component" value="Unassembled WGS sequence"/>
</dbReference>
<keyword evidence="1" id="KW-0067">ATP-binding</keyword>
<dbReference type="Gene3D" id="3.30.470.20">
    <property type="entry name" value="ATP-grasp fold, B domain"/>
    <property type="match status" value="1"/>
</dbReference>
<name>A0A7J5B639_9MICO</name>
<reference evidence="3 4" key="1">
    <citation type="submission" date="2019-09" db="EMBL/GenBank/DDBJ databases">
        <title>Phylogeny of genus Pseudoclavibacter and closely related genus.</title>
        <authorList>
            <person name="Li Y."/>
        </authorList>
    </citation>
    <scope>NUCLEOTIDE SEQUENCE [LARGE SCALE GENOMIC DNA]</scope>
    <source>
        <strain evidence="3 4">THG-MD12</strain>
    </source>
</reference>
<keyword evidence="1" id="KW-0547">Nucleotide-binding</keyword>
<dbReference type="GO" id="GO:0016879">
    <property type="term" value="F:ligase activity, forming carbon-nitrogen bonds"/>
    <property type="evidence" value="ECO:0007669"/>
    <property type="project" value="TreeGrafter"/>
</dbReference>
<proteinExistence type="predicted"/>
<evidence type="ECO:0000259" key="2">
    <source>
        <dbReference type="PROSITE" id="PS50975"/>
    </source>
</evidence>
<dbReference type="PANTHER" id="PTHR21621">
    <property type="entry name" value="RIBOSOMAL PROTEIN S6 MODIFICATION PROTEIN"/>
    <property type="match status" value="1"/>
</dbReference>
<dbReference type="Gene3D" id="3.30.1490.20">
    <property type="entry name" value="ATP-grasp fold, A domain"/>
    <property type="match status" value="1"/>
</dbReference>
<dbReference type="InterPro" id="IPR013815">
    <property type="entry name" value="ATP_grasp_subdomain_1"/>
</dbReference>
<accession>A0A7J5B639</accession>
<dbReference type="PANTHER" id="PTHR21621:SF0">
    <property type="entry name" value="BETA-CITRYLGLUTAMATE SYNTHASE B-RELATED"/>
    <property type="match status" value="1"/>
</dbReference>
<dbReference type="GO" id="GO:0005524">
    <property type="term" value="F:ATP binding"/>
    <property type="evidence" value="ECO:0007669"/>
    <property type="project" value="UniProtKB-UniRule"/>
</dbReference>
<sequence>MMRTVVVTGAGGPAGKALGRQLAALRAKGCELLSIGTDTRALVDANFAMTVQVPRADSAQYAPALRELVAQTRADVVIPTVSEELVRIAGIAHLLGEDERAPAVVVSTPAATTLCEDKLFTMWALEAAGVAVPKFAGGTEHGTARSALDAFGGPVIVKPRVSRGGRGVRLVEDPRDDWGGVDARSLIQSFAPGVEYAPQVYRSPRTGAVSIVVLEKTVLREGRVGNAVETRRLPAHEAADVAWLAASAVTKLGLVGPIDLDIRRDEQGVPVVLEVNARFGANSEHAPELLDLVLDDWAPAMEELATA</sequence>
<dbReference type="InterPro" id="IPR003806">
    <property type="entry name" value="ATP-grasp_PylC-type"/>
</dbReference>
<dbReference type="SUPFAM" id="SSF51735">
    <property type="entry name" value="NAD(P)-binding Rossmann-fold domains"/>
    <property type="match status" value="1"/>
</dbReference>
<dbReference type="AlphaFoldDB" id="A0A7J5B639"/>
<dbReference type="RefSeq" id="WP_151422806.1">
    <property type="nucleotide sequence ID" value="NZ_WBJX01000001.1"/>
</dbReference>
<protein>
    <submittedName>
        <fullName evidence="3">ATP-grasp domain-containing protein</fullName>
    </submittedName>
</protein>
<dbReference type="SUPFAM" id="SSF56059">
    <property type="entry name" value="Glutathione synthetase ATP-binding domain-like"/>
    <property type="match status" value="1"/>
</dbReference>